<gene>
    <name evidence="1" type="ORF">METZ01_LOCUS463100</name>
</gene>
<dbReference type="EMBL" id="UINC01194246">
    <property type="protein sequence ID" value="SVE10246.1"/>
    <property type="molecule type" value="Genomic_DNA"/>
</dbReference>
<reference evidence="1" key="1">
    <citation type="submission" date="2018-05" db="EMBL/GenBank/DDBJ databases">
        <authorList>
            <person name="Lanie J.A."/>
            <person name="Ng W.-L."/>
            <person name="Kazmierczak K.M."/>
            <person name="Andrzejewski T.M."/>
            <person name="Davidsen T.M."/>
            <person name="Wayne K.J."/>
            <person name="Tettelin H."/>
            <person name="Glass J.I."/>
            <person name="Rusch D."/>
            <person name="Podicherti R."/>
            <person name="Tsui H.-C.T."/>
            <person name="Winkler M.E."/>
        </authorList>
    </citation>
    <scope>NUCLEOTIDE SEQUENCE</scope>
</reference>
<feature type="non-terminal residue" evidence="1">
    <location>
        <position position="1"/>
    </location>
</feature>
<organism evidence="1">
    <name type="scientific">marine metagenome</name>
    <dbReference type="NCBI Taxonomy" id="408172"/>
    <lineage>
        <taxon>unclassified sequences</taxon>
        <taxon>metagenomes</taxon>
        <taxon>ecological metagenomes</taxon>
    </lineage>
</organism>
<evidence type="ECO:0008006" key="2">
    <source>
        <dbReference type="Google" id="ProtNLM"/>
    </source>
</evidence>
<dbReference type="InterPro" id="IPR036291">
    <property type="entry name" value="NAD(P)-bd_dom_sf"/>
</dbReference>
<protein>
    <recommendedName>
        <fullName evidence="2">NAD-dependent epimerase/dehydratase domain-containing protein</fullName>
    </recommendedName>
</protein>
<evidence type="ECO:0000313" key="1">
    <source>
        <dbReference type="EMBL" id="SVE10246.1"/>
    </source>
</evidence>
<proteinExistence type="predicted"/>
<name>A0A383AQQ8_9ZZZZ</name>
<accession>A0A383AQQ8</accession>
<dbReference type="AlphaFoldDB" id="A0A383AQQ8"/>
<sequence length="73" mass="7994">EKGRGMRVLIIGGSGIISTGITRLLVERSDEVALYNRGQRASQVESGYEAITGDRIIEAWRATGDRLAKEFAQ</sequence>
<dbReference type="SUPFAM" id="SSF51735">
    <property type="entry name" value="NAD(P)-binding Rossmann-fold domains"/>
    <property type="match status" value="1"/>
</dbReference>